<sequence>MFLGARKALAPRRSVVLQVSLCLILLFALDATRVDAHITGAVSWQTASGGGLRSKGFSTPCFSKDGRVSGFVEITSGTDTLRLRNVDGTIKAEVTESSLLECREPTGVFLFNNGPKVFIFCGGKAMFLMVILGGILDPLRVVEVKTGSAFLMSSNFPPTPLLLVRGETAEQRTDAVLAVSNNNEGSCIGHYTPDNNFVLCNRDPIMDFYFPAWVPSTDARPDPDRYLITERMSDSGLRLDSYYLPKFTSDSTPNATTKLEFVPKEAVLHSNLNDASDSNPLIAYVQATNADNLKLALIVVNPLTLEKVKVGSITPRVSLKEPSMLMQVYMVLSDGKTYLIVQTSSLLLKLDYNSLPDVDRPVWAVEASTSAGLLFMPLRDLNEWNTEWHRQMLSPSFTDYSPYHLIKATEFQSIVSGKNVSVFSVSTGKSTISFNPLWTESAFCDRNDRMAAFTAFDGSLAYLGCEGSGHYSLVDLSSHKAYYPIAWPTMSVFGTAPFGYGIDQHSVVLSNGTRSVGIDLKPLLLYSESVLTPQRAPPAGAYHRGQFSLVTADAKSPGEMRFYFYVYDTTGTTAGGHDPLPPTAGPVTLSSNVTLAQPFTAFFGDGKRYVAVSATPGLLSIFAARDGAHVADLNLTDCAPDGPGRTSDVVQFMKTVQHLGSQDNYYVVLGGTGSCLFEVNDSLVPRINSLQGAQEGVLVGTTTYSGYYFEPKPRRLQAFTSFFMATPIPVYKEDGIDAYVVGSNVFVYVKANMITCRSVRSDITVWSQALPEKFQAPVVHMAYYNNTVFVVDQRNVFRFDVQYNEAGATASRVLLQVSLIDTMEAVLAAEVNQGTVVLYSSSTLYAYDAATGAPLWKTKPRTTQVPSNANVEIVIYSPEDAGGSKGKVTGPAYVEVRVNVEARGPGSQLTMVDVYSLDNGDVLTSVSDAPNDLTGPVIWGNKYVTFSTLTKGLVSFRALNLLEVNIPEQVKRHVDSTTDVYVPGEPPIEPPPPHLPRGDTLMAAAPPMTFSVSGDAALISDDRTRGVVGTSGRKNAGYEYNVRCFHVSDPQGTPIRAWAFPSTSVPLHVKFMEFNANNFAIFAPNRVQFYSWSTCEEVGASIQLTGVVDGLPSYVSLGAQDQWLYLNGDQVTALQPSTGKELWQTGVKRCLSIRRQGGYIICDSGSNLAVLNADSGALLFEDAMEGGVATAGANFAGVVRGSRGYEAAYYSKSEKVFHSPLSLPGSAGGVLGAIPGASDKNVVVFFEKLAASVTFDPAAKTASLVWINDLNGEHARPGAAVYTGAGRSNIVLGTTNGLVMLDAKTGKGFVNISLPMRYKEDVNEVQTLKMVTVRDNTLYGFSWNGYAVLVRVGPDTADAFFAFWIWSAACFTGFLLQ</sequence>
<dbReference type="InterPro" id="IPR011047">
    <property type="entry name" value="Quinoprotein_ADH-like_sf"/>
</dbReference>
<evidence type="ECO:0000259" key="2">
    <source>
        <dbReference type="Pfam" id="PF13360"/>
    </source>
</evidence>
<name>A0A422NV52_9TRYP</name>
<proteinExistence type="predicted"/>
<dbReference type="Gene3D" id="2.130.10.10">
    <property type="entry name" value="YVTN repeat-like/Quinoprotein amine dehydrogenase"/>
    <property type="match status" value="2"/>
</dbReference>
<dbReference type="SUPFAM" id="SSF50998">
    <property type="entry name" value="Quinoprotein alcohol dehydrogenase-like"/>
    <property type="match status" value="2"/>
</dbReference>
<dbReference type="InterPro" id="IPR015943">
    <property type="entry name" value="WD40/YVTN_repeat-like_dom_sf"/>
</dbReference>
<feature type="domain" description="Pyrrolo-quinoline quinone repeat" evidence="2">
    <location>
        <begin position="1129"/>
        <end position="1345"/>
    </location>
</feature>
<protein>
    <recommendedName>
        <fullName evidence="2">Pyrrolo-quinoline quinone repeat domain-containing protein</fullName>
    </recommendedName>
</protein>
<feature type="signal peptide" evidence="1">
    <location>
        <begin position="1"/>
        <end position="36"/>
    </location>
</feature>
<keyword evidence="1" id="KW-0732">Signal</keyword>
<keyword evidence="4" id="KW-1185">Reference proteome</keyword>
<dbReference type="GeneID" id="40320613"/>
<dbReference type="EMBL" id="MKKU01000512">
    <property type="protein sequence ID" value="RNF09338.1"/>
    <property type="molecule type" value="Genomic_DNA"/>
</dbReference>
<comment type="caution">
    <text evidence="3">The sequence shown here is derived from an EMBL/GenBank/DDBJ whole genome shotgun (WGS) entry which is preliminary data.</text>
</comment>
<gene>
    <name evidence="3" type="ORF">Tco025E_07002</name>
</gene>
<dbReference type="RefSeq" id="XP_029226016.1">
    <property type="nucleotide sequence ID" value="XM_029373869.1"/>
</dbReference>
<dbReference type="Proteomes" id="UP000284403">
    <property type="component" value="Unassembled WGS sequence"/>
</dbReference>
<evidence type="ECO:0000256" key="1">
    <source>
        <dbReference type="SAM" id="SignalP"/>
    </source>
</evidence>
<dbReference type="InterPro" id="IPR002372">
    <property type="entry name" value="PQQ_rpt_dom"/>
</dbReference>
<evidence type="ECO:0000313" key="4">
    <source>
        <dbReference type="Proteomes" id="UP000284403"/>
    </source>
</evidence>
<organism evidence="3 4">
    <name type="scientific">Trypanosoma conorhini</name>
    <dbReference type="NCBI Taxonomy" id="83891"/>
    <lineage>
        <taxon>Eukaryota</taxon>
        <taxon>Discoba</taxon>
        <taxon>Euglenozoa</taxon>
        <taxon>Kinetoplastea</taxon>
        <taxon>Metakinetoplastina</taxon>
        <taxon>Trypanosomatida</taxon>
        <taxon>Trypanosomatidae</taxon>
        <taxon>Trypanosoma</taxon>
    </lineage>
</organism>
<evidence type="ECO:0000313" key="3">
    <source>
        <dbReference type="EMBL" id="RNF09338.1"/>
    </source>
</evidence>
<dbReference type="Pfam" id="PF13360">
    <property type="entry name" value="PQQ_2"/>
    <property type="match status" value="1"/>
</dbReference>
<accession>A0A422NV52</accession>
<feature type="chain" id="PRO_5019113692" description="Pyrrolo-quinoline quinone repeat domain-containing protein" evidence="1">
    <location>
        <begin position="37"/>
        <end position="1377"/>
    </location>
</feature>
<reference evidence="3 4" key="1">
    <citation type="journal article" date="2018" name="BMC Genomics">
        <title>Genomic comparison of Trypanosoma conorhini and Trypanosoma rangeli to Trypanosoma cruzi strains of high and low virulence.</title>
        <authorList>
            <person name="Bradwell K.R."/>
            <person name="Koparde V.N."/>
            <person name="Matveyev A.V."/>
            <person name="Serrano M.G."/>
            <person name="Alves J.M."/>
            <person name="Parikh H."/>
            <person name="Huang B."/>
            <person name="Lee V."/>
            <person name="Espinosa-Alvarez O."/>
            <person name="Ortiz P.A."/>
            <person name="Costa-Martins A.G."/>
            <person name="Teixeira M.M."/>
            <person name="Buck G.A."/>
        </authorList>
    </citation>
    <scope>NUCLEOTIDE SEQUENCE [LARGE SCALE GENOMIC DNA]</scope>
    <source>
        <strain evidence="3 4">025E</strain>
    </source>
</reference>
<dbReference type="PANTHER" id="PTHR34512:SF30">
    <property type="entry name" value="OUTER MEMBRANE PROTEIN ASSEMBLY FACTOR BAMB"/>
    <property type="match status" value="1"/>
</dbReference>
<dbReference type="PANTHER" id="PTHR34512">
    <property type="entry name" value="CELL SURFACE PROTEIN"/>
    <property type="match status" value="1"/>
</dbReference>
<dbReference type="OrthoDB" id="241974at2759"/>